<name>A0A147DQP1_9MICO</name>
<protein>
    <submittedName>
        <fullName evidence="5">Uncharacterized protein</fullName>
    </submittedName>
</protein>
<dbReference type="GO" id="GO:0016757">
    <property type="term" value="F:glycosyltransferase activity"/>
    <property type="evidence" value="ECO:0007669"/>
    <property type="project" value="UniProtKB-KW"/>
</dbReference>
<dbReference type="Pfam" id="PF00534">
    <property type="entry name" value="Glycos_transf_1"/>
    <property type="match status" value="1"/>
</dbReference>
<evidence type="ECO:0000259" key="3">
    <source>
        <dbReference type="Pfam" id="PF00534"/>
    </source>
</evidence>
<evidence type="ECO:0000259" key="4">
    <source>
        <dbReference type="Pfam" id="PF13439"/>
    </source>
</evidence>
<dbReference type="AlphaFoldDB" id="A0A147DQP1"/>
<dbReference type="InterPro" id="IPR001296">
    <property type="entry name" value="Glyco_trans_1"/>
</dbReference>
<dbReference type="PATRIC" id="fig|465820.4.peg.1863"/>
<dbReference type="GO" id="GO:0009103">
    <property type="term" value="P:lipopolysaccharide biosynthetic process"/>
    <property type="evidence" value="ECO:0007669"/>
    <property type="project" value="TreeGrafter"/>
</dbReference>
<dbReference type="PANTHER" id="PTHR46401">
    <property type="entry name" value="GLYCOSYLTRANSFERASE WBBK-RELATED"/>
    <property type="match status" value="1"/>
</dbReference>
<dbReference type="Pfam" id="PF13439">
    <property type="entry name" value="Glyco_transf_4"/>
    <property type="match status" value="1"/>
</dbReference>
<gene>
    <name evidence="5" type="ORF">NS359_08485</name>
</gene>
<accession>A0A147DQP1</accession>
<dbReference type="PANTHER" id="PTHR46401:SF2">
    <property type="entry name" value="GLYCOSYLTRANSFERASE WBBK-RELATED"/>
    <property type="match status" value="1"/>
</dbReference>
<sequence>MYINEAFRGQKTTGQQRYAAEIADRLSEREDFVPLRPSGRFRQSRALSWLWTLGVLPWRARNGVLVSLTSRTPLRHGRHVVVVHDLFVLTNPEWYSRRYVQTHAPLLRGGLRGAEAVIAVSEPVARQVRERNLTKAPIVVAPNAASEHFDGNRTEADMEVLDRLDLRTDGYLLAVGSIEPRKNLDRLVAAYAALPEAVRERVPLVLVGGGSEVFRRVTLDDTLGLRSAGYVSDADLAVLYRRSRGVVFPSLAEGFGLPIVEARRAGASLAVSDIEVFRWIADDEVDYFDPLSEDAIRGALERLIDGQRPGGAGTRERSGRFSWAESAEAVARAAAAVRT</sequence>
<feature type="domain" description="Glycosyltransferase subfamily 4-like N-terminal" evidence="4">
    <location>
        <begin position="75"/>
        <end position="144"/>
    </location>
</feature>
<feature type="domain" description="Glycosyl transferase family 1" evidence="3">
    <location>
        <begin position="169"/>
        <end position="307"/>
    </location>
</feature>
<comment type="caution">
    <text evidence="5">The sequence shown here is derived from an EMBL/GenBank/DDBJ whole genome shotgun (WGS) entry which is preliminary data.</text>
</comment>
<evidence type="ECO:0000313" key="6">
    <source>
        <dbReference type="Proteomes" id="UP000072763"/>
    </source>
</evidence>
<dbReference type="Proteomes" id="UP000072763">
    <property type="component" value="Unassembled WGS sequence"/>
</dbReference>
<dbReference type="InterPro" id="IPR028098">
    <property type="entry name" value="Glyco_trans_4-like_N"/>
</dbReference>
<proteinExistence type="predicted"/>
<dbReference type="CDD" id="cd03809">
    <property type="entry name" value="GT4_MtfB-like"/>
    <property type="match status" value="1"/>
</dbReference>
<dbReference type="SUPFAM" id="SSF53756">
    <property type="entry name" value="UDP-Glycosyltransferase/glycogen phosphorylase"/>
    <property type="match status" value="1"/>
</dbReference>
<evidence type="ECO:0000256" key="2">
    <source>
        <dbReference type="ARBA" id="ARBA00022679"/>
    </source>
</evidence>
<reference evidence="5 6" key="1">
    <citation type="journal article" date="2016" name="Front. Microbiol.">
        <title>Genomic Resource of Rice Seed Associated Bacteria.</title>
        <authorList>
            <person name="Midha S."/>
            <person name="Bansal K."/>
            <person name="Sharma S."/>
            <person name="Kumar N."/>
            <person name="Patil P.P."/>
            <person name="Chaudhry V."/>
            <person name="Patil P.B."/>
        </authorList>
    </citation>
    <scope>NUCLEOTIDE SEQUENCE [LARGE SCALE GENOMIC DNA]</scope>
    <source>
        <strain evidence="5 6">NS359</strain>
    </source>
</reference>
<keyword evidence="2" id="KW-0808">Transferase</keyword>
<dbReference type="STRING" id="465820.NS263_13760"/>
<keyword evidence="1" id="KW-0328">Glycosyltransferase</keyword>
<dbReference type="Gene3D" id="3.40.50.2000">
    <property type="entry name" value="Glycogen Phosphorylase B"/>
    <property type="match status" value="2"/>
</dbReference>
<evidence type="ECO:0000256" key="1">
    <source>
        <dbReference type="ARBA" id="ARBA00022676"/>
    </source>
</evidence>
<evidence type="ECO:0000313" key="5">
    <source>
        <dbReference type="EMBL" id="KTR51859.1"/>
    </source>
</evidence>
<organism evidence="5 6">
    <name type="scientific">Curtobacterium oceanosedimentum</name>
    <dbReference type="NCBI Taxonomy" id="465820"/>
    <lineage>
        <taxon>Bacteria</taxon>
        <taxon>Bacillati</taxon>
        <taxon>Actinomycetota</taxon>
        <taxon>Actinomycetes</taxon>
        <taxon>Micrococcales</taxon>
        <taxon>Microbacteriaceae</taxon>
        <taxon>Curtobacterium</taxon>
    </lineage>
</organism>
<dbReference type="EMBL" id="LDRC01000043">
    <property type="protein sequence ID" value="KTR51859.1"/>
    <property type="molecule type" value="Genomic_DNA"/>
</dbReference>